<gene>
    <name evidence="1" type="ORF">AYY17_13905</name>
</gene>
<protein>
    <submittedName>
        <fullName evidence="1">Uncharacterized protein</fullName>
    </submittedName>
</protein>
<dbReference type="AlphaFoldDB" id="A0A1B8GZ46"/>
<evidence type="ECO:0000313" key="1">
    <source>
        <dbReference type="EMBL" id="OBU02097.1"/>
    </source>
</evidence>
<sequence>MAVTDYIEGMLSSDTGVYLYVVAAVSSLFPQLHTDTRLNPVFTGAAPVYNNDRISRKAGMPSL</sequence>
<dbReference type="Proteomes" id="UP000092247">
    <property type="component" value="Unassembled WGS sequence"/>
</dbReference>
<proteinExistence type="predicted"/>
<organism evidence="1 2">
    <name type="scientific">Morganella psychrotolerans</name>
    <dbReference type="NCBI Taxonomy" id="368603"/>
    <lineage>
        <taxon>Bacteria</taxon>
        <taxon>Pseudomonadati</taxon>
        <taxon>Pseudomonadota</taxon>
        <taxon>Gammaproteobacteria</taxon>
        <taxon>Enterobacterales</taxon>
        <taxon>Morganellaceae</taxon>
        <taxon>Morganella</taxon>
    </lineage>
</organism>
<reference evidence="1 2" key="1">
    <citation type="submission" date="2016-06" db="EMBL/GenBank/DDBJ databases">
        <authorList>
            <person name="Kjaerup R.B."/>
            <person name="Dalgaard T.S."/>
            <person name="Juul-Madsen H.R."/>
        </authorList>
    </citation>
    <scope>NUCLEOTIDE SEQUENCE [LARGE SCALE GENOMIC DNA]</scope>
    <source>
        <strain evidence="1 2">GCSL-Mp3</strain>
    </source>
</reference>
<dbReference type="EMBL" id="LZEX01000046">
    <property type="protein sequence ID" value="OBU02097.1"/>
    <property type="molecule type" value="Genomic_DNA"/>
</dbReference>
<comment type="caution">
    <text evidence="1">The sequence shown here is derived from an EMBL/GenBank/DDBJ whole genome shotgun (WGS) entry which is preliminary data.</text>
</comment>
<accession>A0A1B8GZ46</accession>
<evidence type="ECO:0000313" key="2">
    <source>
        <dbReference type="Proteomes" id="UP000092247"/>
    </source>
</evidence>
<name>A0A1B8GZ46_9GAMM</name>